<dbReference type="SUPFAM" id="SSF52540">
    <property type="entry name" value="P-loop containing nucleoside triphosphate hydrolases"/>
    <property type="match status" value="1"/>
</dbReference>
<dbReference type="SMART" id="SM00382">
    <property type="entry name" value="AAA"/>
    <property type="match status" value="1"/>
</dbReference>
<dbReference type="InterPro" id="IPR003439">
    <property type="entry name" value="ABC_transporter-like_ATP-bd"/>
</dbReference>
<evidence type="ECO:0000313" key="7">
    <source>
        <dbReference type="Proteomes" id="UP000526501"/>
    </source>
</evidence>
<evidence type="ECO:0000256" key="2">
    <source>
        <dbReference type="ARBA" id="ARBA00022448"/>
    </source>
</evidence>
<dbReference type="GO" id="GO:0015424">
    <property type="term" value="F:ABC-type amino acid transporter activity"/>
    <property type="evidence" value="ECO:0007669"/>
    <property type="project" value="InterPro"/>
</dbReference>
<comment type="similarity">
    <text evidence="1">Belongs to the ABC transporter superfamily.</text>
</comment>
<dbReference type="Proteomes" id="UP000526501">
    <property type="component" value="Unassembled WGS sequence"/>
</dbReference>
<accession>A0A7X1B431</accession>
<evidence type="ECO:0000256" key="1">
    <source>
        <dbReference type="ARBA" id="ARBA00005417"/>
    </source>
</evidence>
<keyword evidence="4 6" id="KW-0067">ATP-binding</keyword>
<dbReference type="EMBL" id="JACHVC010000006">
    <property type="protein sequence ID" value="MBC2605279.1"/>
    <property type="molecule type" value="Genomic_DNA"/>
</dbReference>
<dbReference type="RefSeq" id="WP_185659163.1">
    <property type="nucleotide sequence ID" value="NZ_CAWPOO010000006.1"/>
</dbReference>
<evidence type="ECO:0000256" key="3">
    <source>
        <dbReference type="ARBA" id="ARBA00022741"/>
    </source>
</evidence>
<name>A0A7X1B431_9BACT</name>
<evidence type="ECO:0000313" key="6">
    <source>
        <dbReference type="EMBL" id="MBC2605279.1"/>
    </source>
</evidence>
<dbReference type="PANTHER" id="PTHR43166">
    <property type="entry name" value="AMINO ACID IMPORT ATP-BINDING PROTEIN"/>
    <property type="match status" value="1"/>
</dbReference>
<evidence type="ECO:0000256" key="4">
    <source>
        <dbReference type="ARBA" id="ARBA00022840"/>
    </source>
</evidence>
<dbReference type="InterPro" id="IPR027417">
    <property type="entry name" value="P-loop_NTPase"/>
</dbReference>
<dbReference type="InterPro" id="IPR003593">
    <property type="entry name" value="AAA+_ATPase"/>
</dbReference>
<dbReference type="GO" id="GO:0005524">
    <property type="term" value="F:ATP binding"/>
    <property type="evidence" value="ECO:0007669"/>
    <property type="project" value="UniProtKB-KW"/>
</dbReference>
<proteinExistence type="inferred from homology"/>
<evidence type="ECO:0000259" key="5">
    <source>
        <dbReference type="PROSITE" id="PS50893"/>
    </source>
</evidence>
<dbReference type="GO" id="GO:0016887">
    <property type="term" value="F:ATP hydrolysis activity"/>
    <property type="evidence" value="ECO:0007669"/>
    <property type="project" value="InterPro"/>
</dbReference>
<dbReference type="AlphaFoldDB" id="A0A7X1B431"/>
<dbReference type="Pfam" id="PF00005">
    <property type="entry name" value="ABC_tran"/>
    <property type="match status" value="1"/>
</dbReference>
<dbReference type="Gene3D" id="3.40.50.300">
    <property type="entry name" value="P-loop containing nucleotide triphosphate hydrolases"/>
    <property type="match status" value="1"/>
</dbReference>
<keyword evidence="3" id="KW-0547">Nucleotide-binding</keyword>
<dbReference type="PANTHER" id="PTHR43166:SF4">
    <property type="entry name" value="PHOSPHONATES IMPORT ATP-BINDING PROTEIN PHNC"/>
    <property type="match status" value="1"/>
</dbReference>
<dbReference type="InterPro" id="IPR030679">
    <property type="entry name" value="ABC_ATPase_HisP-typ"/>
</dbReference>
<reference evidence="6 7" key="1">
    <citation type="submission" date="2020-07" db="EMBL/GenBank/DDBJ databases">
        <authorList>
            <person name="Feng X."/>
        </authorList>
    </citation>
    <scope>NUCLEOTIDE SEQUENCE [LARGE SCALE GENOMIC DNA]</scope>
    <source>
        <strain evidence="6 7">JCM23202</strain>
    </source>
</reference>
<dbReference type="InterPro" id="IPR050086">
    <property type="entry name" value="MetN_ABC_transporter-like"/>
</dbReference>
<feature type="domain" description="ABC transporter" evidence="5">
    <location>
        <begin position="3"/>
        <end position="237"/>
    </location>
</feature>
<keyword evidence="2" id="KW-0813">Transport</keyword>
<comment type="caution">
    <text evidence="6">The sequence shown here is derived from an EMBL/GenBank/DDBJ whole genome shotgun (WGS) entry which is preliminary data.</text>
</comment>
<gene>
    <name evidence="6" type="ORF">H5P27_04400</name>
</gene>
<sequence length="243" mass="26844">MKLELKAVKKSYGEHLALKGVSLSLDQTKCLTLIGPSGGGKSTTLRMIAGLETFDSGQIAIDGYPIPSEERDLRAYRKTIGVVFQSYNLFPHLDAITNITLPLEKVHGFSKDEAIEQANTLLARFRLEDHGKKQPSELSGGQNQRVAIARALAHDPKLILFDEPTSALDPEMSAEILDVIEELIDLGKECVIVTHQMGFAKRASEHVAFLAQGQVAEIGSSSQIFDDPRSPELKRFLERELKY</sequence>
<dbReference type="PROSITE" id="PS50893">
    <property type="entry name" value="ABC_TRANSPORTER_2"/>
    <property type="match status" value="1"/>
</dbReference>
<dbReference type="PIRSF" id="PIRSF039085">
    <property type="entry name" value="ABC_ATPase_HisP"/>
    <property type="match status" value="1"/>
</dbReference>
<keyword evidence="7" id="KW-1185">Reference proteome</keyword>
<protein>
    <submittedName>
        <fullName evidence="6">Amino acid ABC transporter ATP-binding protein</fullName>
    </submittedName>
</protein>
<organism evidence="6 7">
    <name type="scientific">Pelagicoccus albus</name>
    <dbReference type="NCBI Taxonomy" id="415222"/>
    <lineage>
        <taxon>Bacteria</taxon>
        <taxon>Pseudomonadati</taxon>
        <taxon>Verrucomicrobiota</taxon>
        <taxon>Opitutia</taxon>
        <taxon>Puniceicoccales</taxon>
        <taxon>Pelagicoccaceae</taxon>
        <taxon>Pelagicoccus</taxon>
    </lineage>
</organism>